<dbReference type="SUPFAM" id="SSF53335">
    <property type="entry name" value="S-adenosyl-L-methionine-dependent methyltransferases"/>
    <property type="match status" value="1"/>
</dbReference>
<keyword evidence="3" id="KW-0808">Transferase</keyword>
<evidence type="ECO:0000256" key="4">
    <source>
        <dbReference type="ARBA" id="ARBA00022691"/>
    </source>
</evidence>
<organism evidence="7 8">
    <name type="scientific">Micromonospora rosaria</name>
    <dbReference type="NCBI Taxonomy" id="47874"/>
    <lineage>
        <taxon>Bacteria</taxon>
        <taxon>Bacillati</taxon>
        <taxon>Actinomycetota</taxon>
        <taxon>Actinomycetes</taxon>
        <taxon>Micromonosporales</taxon>
        <taxon>Micromonosporaceae</taxon>
        <taxon>Micromonospora</taxon>
    </lineage>
</organism>
<dbReference type="InterPro" id="IPR011639">
    <property type="entry name" value="MethylTrfase_TaqI-like_dom"/>
</dbReference>
<comment type="caution">
    <text evidence="7">The sequence shown here is derived from an EMBL/GenBank/DDBJ whole genome shotgun (WGS) entry which is preliminary data.</text>
</comment>
<protein>
    <recommendedName>
        <fullName evidence="1">site-specific DNA-methyltransferase (adenine-specific)</fullName>
        <ecNumber evidence="1">2.1.1.72</ecNumber>
    </recommendedName>
</protein>
<sequence>MSSPGLQAIHAVGGVVPPGLLARIQAGELKNPAGLTPASYHLIGRETVRDAASRAWSYLRSAWTAWREHTATQAPGAHGTTAAQQRWLLVLLRELGYGQVPALPSGYTIDDRNYPVSHAWQHVPIHLLGPTADLNHRNPDLPGAARAPQAMLQELLNRSDDHLWGILSNGLRLRLLRDSTALAGSAYLEFDLETIFDGELYPEFLLLWQLCHVSRLEQRPDDTGTTTPAGCWLEIWRGEAADAGTRLLERLRDGVADALAALGTGFIRHPANQPLTTALRDGNLSTAQYHRALLRLVYRLLFCFVAEDRNALLHPDAATQARERYQQYFSTARLRRLSRSRAGSPHPDLWHAQRLVLRALGGDGHPGLGLPALAGLFDPDPHLPALDGLPFDPLLGCELTNEDLLSAIRKLAWVALPGQRIQPVDYHNLGAEELGSVYESLLELVPRLDLTDRVFRLVTISGNDRKTTGSYYTPPSLVSALLDTALDPLLDEALTGAANPADAETRLLALTVCDPACGSGHFLVAAARRIARRLAQVRSGDDEPTPAQVQHALREVAGNCIYGVDLNDLAAELAKVSLWMEALEPGKPLGFLDARIRIGNSLLGATPALLHRDLPDGAFKELDGDDKATAAAVRKNNKAQATVRLEIQAGNERGYAQDAFVFSSGPDVSNADLAAQRAALLDLPDDVNAIRSQAARWEEHEQSDAYQAKHRHADTWCAAFVWPMPARVPGTEYPVPEPPTNAIMRAIAADPLDRTNDQFTGYAQHLAAQYRFFHWHLEFPEIFRVDETTIETTAQGWDGGFSCILGNPPWEKIEVNKQEFFASRDPAIAEAANDAARELLIDALAEEDPVLFSKYRQERRRIEGVTAFVRYSDRYLLTSSGRLNTYAVFAETVRSLMSPIGRLGIIVPTGIATDATTQHYFRDLVERRSLVAIFDFENEEKVFPSVHNQYRFALLVLSGRPSGQAVLAFRARQARQIAERSYTITPDEILRLNPNTGTCPVFVARRDAEITIGIYNRIPVLWRDQDPLGNPWSVSFAQGLFNMATGSRHFINADVAMESGWILEGNRFTKDGENLLPLYEAKLAHHYDHRFSTYEGATQEQLNKGTLPRLEDAAHADPSLGVKPRYWVPESLVEEKLAGDPERGKPAWPHDWLLGWRDIARSVDERTIISTVIPRTAVGDKFLLARAQHQPVAALQANLSAFVLDFTARQKATGASFKYFLMRQLPILPPEIYAQESPWSGAASLSDWITPRVLELSYTAYDLEGYAVELGDDGPPFVWDRSRRATLRAELDAAYFHLYGVTRDDVDYIMNTFKVVRERDEKAYGEYRTKRMILEIFDAMQEATVTGVPYVTTLDPPPGAGIRHPARKEALG</sequence>
<name>A0A136PW11_9ACTN</name>
<keyword evidence="4" id="KW-0949">S-adenosyl-L-methionine</keyword>
<keyword evidence="2" id="KW-0489">Methyltransferase</keyword>
<reference evidence="7 8" key="1">
    <citation type="submission" date="2016-01" db="EMBL/GenBank/DDBJ databases">
        <title>Whole genome sequence and analysis of Micromonospora rosaria DSM 803, which can produce antibacterial substance rosamicin.</title>
        <authorList>
            <person name="Yang H."/>
            <person name="He X."/>
            <person name="Zhu D."/>
        </authorList>
    </citation>
    <scope>NUCLEOTIDE SEQUENCE [LARGE SCALE GENOMIC DNA]</scope>
    <source>
        <strain evidence="7 8">DSM 803</strain>
    </source>
</reference>
<evidence type="ECO:0000259" key="6">
    <source>
        <dbReference type="Pfam" id="PF07669"/>
    </source>
</evidence>
<comment type="catalytic activity">
    <reaction evidence="5">
        <text>a 2'-deoxyadenosine in DNA + S-adenosyl-L-methionine = an N(6)-methyl-2'-deoxyadenosine in DNA + S-adenosyl-L-homocysteine + H(+)</text>
        <dbReference type="Rhea" id="RHEA:15197"/>
        <dbReference type="Rhea" id="RHEA-COMP:12418"/>
        <dbReference type="Rhea" id="RHEA-COMP:12419"/>
        <dbReference type="ChEBI" id="CHEBI:15378"/>
        <dbReference type="ChEBI" id="CHEBI:57856"/>
        <dbReference type="ChEBI" id="CHEBI:59789"/>
        <dbReference type="ChEBI" id="CHEBI:90615"/>
        <dbReference type="ChEBI" id="CHEBI:90616"/>
        <dbReference type="EC" id="2.1.1.72"/>
    </reaction>
</comment>
<evidence type="ECO:0000256" key="2">
    <source>
        <dbReference type="ARBA" id="ARBA00022603"/>
    </source>
</evidence>
<dbReference type="OrthoDB" id="4280289at2"/>
<accession>A0A136PW11</accession>
<dbReference type="EC" id="2.1.1.72" evidence="1"/>
<dbReference type="GO" id="GO:0006304">
    <property type="term" value="P:DNA modification"/>
    <property type="evidence" value="ECO:0007669"/>
    <property type="project" value="InterPro"/>
</dbReference>
<dbReference type="PRINTS" id="PR00507">
    <property type="entry name" value="N12N6MTFRASE"/>
</dbReference>
<proteinExistence type="predicted"/>
<evidence type="ECO:0000256" key="1">
    <source>
        <dbReference type="ARBA" id="ARBA00011900"/>
    </source>
</evidence>
<dbReference type="GO" id="GO:0032259">
    <property type="term" value="P:methylation"/>
    <property type="evidence" value="ECO:0007669"/>
    <property type="project" value="UniProtKB-KW"/>
</dbReference>
<dbReference type="EMBL" id="LRQV01000015">
    <property type="protein sequence ID" value="KXK62680.1"/>
    <property type="molecule type" value="Genomic_DNA"/>
</dbReference>
<dbReference type="Pfam" id="PF07669">
    <property type="entry name" value="Eco57I"/>
    <property type="match status" value="1"/>
</dbReference>
<dbReference type="Proteomes" id="UP000070620">
    <property type="component" value="Unassembled WGS sequence"/>
</dbReference>
<evidence type="ECO:0000313" key="8">
    <source>
        <dbReference type="Proteomes" id="UP000070620"/>
    </source>
</evidence>
<dbReference type="InterPro" id="IPR029063">
    <property type="entry name" value="SAM-dependent_MTases_sf"/>
</dbReference>
<gene>
    <name evidence="7" type="ORF">AWW66_07105</name>
</gene>
<evidence type="ECO:0000313" key="7">
    <source>
        <dbReference type="EMBL" id="KXK62680.1"/>
    </source>
</evidence>
<dbReference type="PANTHER" id="PTHR33841">
    <property type="entry name" value="DNA METHYLTRANSFERASE YEEA-RELATED"/>
    <property type="match status" value="1"/>
</dbReference>
<dbReference type="RefSeq" id="WP_067361508.1">
    <property type="nucleotide sequence ID" value="NZ_JBIUBN010000031.1"/>
</dbReference>
<dbReference type="InterPro" id="IPR050953">
    <property type="entry name" value="N4_N6_ade-DNA_methylase"/>
</dbReference>
<dbReference type="GO" id="GO:0009007">
    <property type="term" value="F:site-specific DNA-methyltransferase (adenine-specific) activity"/>
    <property type="evidence" value="ECO:0007669"/>
    <property type="project" value="UniProtKB-EC"/>
</dbReference>
<keyword evidence="8" id="KW-1185">Reference proteome</keyword>
<dbReference type="Gene3D" id="3.40.50.150">
    <property type="entry name" value="Vaccinia Virus protein VP39"/>
    <property type="match status" value="2"/>
</dbReference>
<evidence type="ECO:0000256" key="5">
    <source>
        <dbReference type="ARBA" id="ARBA00047942"/>
    </source>
</evidence>
<dbReference type="PANTHER" id="PTHR33841:SF1">
    <property type="entry name" value="DNA METHYLTRANSFERASE A"/>
    <property type="match status" value="1"/>
</dbReference>
<feature type="domain" description="Type II methyltransferase M.TaqI-like" evidence="6">
    <location>
        <begin position="559"/>
        <end position="819"/>
    </location>
</feature>
<evidence type="ECO:0000256" key="3">
    <source>
        <dbReference type="ARBA" id="ARBA00022679"/>
    </source>
</evidence>